<dbReference type="InterPro" id="IPR004161">
    <property type="entry name" value="EFTu-like_2"/>
</dbReference>
<dbReference type="PRINTS" id="PR00315">
    <property type="entry name" value="ELONGATNFCT"/>
</dbReference>
<comment type="caution">
    <text evidence="5">The sequence shown here is derived from an EMBL/GenBank/DDBJ whole genome shotgun (WGS) entry which is preliminary data.</text>
</comment>
<comment type="subcellular location">
    <subcellularLocation>
        <location evidence="3">Cytoplasm</location>
    </subcellularLocation>
    <text evidence="3">Binds to ribosomes.</text>
</comment>
<evidence type="ECO:0000256" key="3">
    <source>
        <dbReference type="HAMAP-Rule" id="MF_00849"/>
    </source>
</evidence>
<keyword evidence="1 3" id="KW-0547">Nucleotide-binding</keyword>
<dbReference type="InterPro" id="IPR006298">
    <property type="entry name" value="BipA"/>
</dbReference>
<dbReference type="NCBIfam" id="TIGR00231">
    <property type="entry name" value="small_GTP"/>
    <property type="match status" value="1"/>
</dbReference>
<dbReference type="CDD" id="cd01891">
    <property type="entry name" value="TypA_BipA"/>
    <property type="match status" value="1"/>
</dbReference>
<dbReference type="PROSITE" id="PS00301">
    <property type="entry name" value="G_TR_1"/>
    <property type="match status" value="1"/>
</dbReference>
<evidence type="ECO:0000259" key="4">
    <source>
        <dbReference type="PROSITE" id="PS51722"/>
    </source>
</evidence>
<dbReference type="PANTHER" id="PTHR42908:SF8">
    <property type="entry name" value="TR-TYPE G DOMAIN-CONTAINING PROTEIN"/>
    <property type="match status" value="1"/>
</dbReference>
<dbReference type="InterPro" id="IPR048876">
    <property type="entry name" value="BipA_C"/>
</dbReference>
<dbReference type="PROSITE" id="PS51722">
    <property type="entry name" value="G_TR_2"/>
    <property type="match status" value="1"/>
</dbReference>
<feature type="binding site" evidence="3">
    <location>
        <begin position="17"/>
        <end position="22"/>
    </location>
    <ligand>
        <name>GTP</name>
        <dbReference type="ChEBI" id="CHEBI:37565"/>
    </ligand>
</feature>
<dbReference type="Gene3D" id="2.40.30.10">
    <property type="entry name" value="Translation factors"/>
    <property type="match status" value="1"/>
</dbReference>
<organism evidence="5 6">
    <name type="scientific">Litchfieldia luteola</name>
    <dbReference type="NCBI Taxonomy" id="682179"/>
    <lineage>
        <taxon>Bacteria</taxon>
        <taxon>Bacillati</taxon>
        <taxon>Bacillota</taxon>
        <taxon>Bacilli</taxon>
        <taxon>Bacillales</taxon>
        <taxon>Bacillaceae</taxon>
        <taxon>Litchfieldia</taxon>
    </lineage>
</organism>
<dbReference type="SUPFAM" id="SSF54980">
    <property type="entry name" value="EF-G C-terminal domain-like"/>
    <property type="match status" value="2"/>
</dbReference>
<dbReference type="PANTHER" id="PTHR42908">
    <property type="entry name" value="TRANSLATION ELONGATION FACTOR-RELATED"/>
    <property type="match status" value="1"/>
</dbReference>
<evidence type="ECO:0000256" key="1">
    <source>
        <dbReference type="ARBA" id="ARBA00022741"/>
    </source>
</evidence>
<gene>
    <name evidence="5" type="primary">typA</name>
    <name evidence="3" type="synonym">bipA</name>
    <name evidence="5" type="ORF">IMZ08_12495</name>
</gene>
<comment type="function">
    <text evidence="3">A 50S ribosomal subunit assembly protein with GTPase activity, required for 50S subunit assembly at low temperatures, may also play a role in translation. Binds GTP and analogs. Binds the 70S ribosome between the 30S and 50S subunits, in a similar position as ribosome-bound EF-G; it contacts a number of ribosomal proteins, both rRNAs and the A-site tRNA.</text>
</comment>
<dbReference type="Pfam" id="PF03144">
    <property type="entry name" value="GTP_EFTU_D2"/>
    <property type="match status" value="1"/>
</dbReference>
<dbReference type="Pfam" id="PF21018">
    <property type="entry name" value="BipA_C"/>
    <property type="match status" value="1"/>
</dbReference>
<dbReference type="InterPro" id="IPR005225">
    <property type="entry name" value="Small_GTP-bd"/>
</dbReference>
<evidence type="ECO:0000256" key="2">
    <source>
        <dbReference type="ARBA" id="ARBA00023134"/>
    </source>
</evidence>
<dbReference type="InterPro" id="IPR041095">
    <property type="entry name" value="EFG_II"/>
</dbReference>
<dbReference type="CDD" id="cd16263">
    <property type="entry name" value="BipA_III"/>
    <property type="match status" value="1"/>
</dbReference>
<dbReference type="HAMAP" id="MF_00849">
    <property type="entry name" value="BipA"/>
    <property type="match status" value="1"/>
</dbReference>
<comment type="catalytic activity">
    <reaction evidence="3">
        <text>GTP + H2O = GDP + phosphate + H(+)</text>
        <dbReference type="Rhea" id="RHEA:19669"/>
        <dbReference type="ChEBI" id="CHEBI:15377"/>
        <dbReference type="ChEBI" id="CHEBI:15378"/>
        <dbReference type="ChEBI" id="CHEBI:37565"/>
        <dbReference type="ChEBI" id="CHEBI:43474"/>
        <dbReference type="ChEBI" id="CHEBI:58189"/>
    </reaction>
</comment>
<feature type="domain" description="Tr-type G" evidence="4">
    <location>
        <begin position="5"/>
        <end position="200"/>
    </location>
</feature>
<dbReference type="Gene3D" id="2.40.50.250">
    <property type="entry name" value="bipa protein"/>
    <property type="match status" value="1"/>
</dbReference>
<name>A0ABR9QL19_9BACI</name>
<dbReference type="EMBL" id="JADCLJ010000020">
    <property type="protein sequence ID" value="MBE4908879.1"/>
    <property type="molecule type" value="Genomic_DNA"/>
</dbReference>
<dbReference type="InterPro" id="IPR031157">
    <property type="entry name" value="G_TR_CS"/>
</dbReference>
<dbReference type="Pfam" id="PF00009">
    <property type="entry name" value="GTP_EFTU"/>
    <property type="match status" value="1"/>
</dbReference>
<accession>A0ABR9QL19</accession>
<protein>
    <recommendedName>
        <fullName evidence="3">Large ribosomal subunit assembly factor BipA</fullName>
        <ecNumber evidence="3">3.6.5.-</ecNumber>
    </recommendedName>
    <alternativeName>
        <fullName evidence="3">GTP-binding protein BipA</fullName>
    </alternativeName>
</protein>
<proteinExistence type="inferred from homology"/>
<dbReference type="InterPro" id="IPR009000">
    <property type="entry name" value="Transl_B-barrel_sf"/>
</dbReference>
<dbReference type="EC" id="3.6.5.-" evidence="3"/>
<dbReference type="Gene3D" id="3.40.50.300">
    <property type="entry name" value="P-loop containing nucleotide triphosphate hydrolases"/>
    <property type="match status" value="1"/>
</dbReference>
<evidence type="ECO:0000313" key="5">
    <source>
        <dbReference type="EMBL" id="MBE4908879.1"/>
    </source>
</evidence>
<feature type="binding site" evidence="3">
    <location>
        <begin position="130"/>
        <end position="133"/>
    </location>
    <ligand>
        <name>GTP</name>
        <dbReference type="ChEBI" id="CHEBI:37565"/>
    </ligand>
</feature>
<keyword evidence="3" id="KW-0963">Cytoplasm</keyword>
<keyword evidence="6" id="KW-1185">Reference proteome</keyword>
<comment type="similarity">
    <text evidence="3">Belongs to the TRAFAC class translation factor GTPase superfamily. Classic translation factor GTPase family. BipA subfamily.</text>
</comment>
<dbReference type="InterPro" id="IPR035647">
    <property type="entry name" value="EFG_III/V"/>
</dbReference>
<dbReference type="Gene3D" id="3.30.70.870">
    <property type="entry name" value="Elongation Factor G (Translational Gtpase), domain 3"/>
    <property type="match status" value="1"/>
</dbReference>
<dbReference type="SUPFAM" id="SSF52540">
    <property type="entry name" value="P-loop containing nucleoside triphosphate hydrolases"/>
    <property type="match status" value="1"/>
</dbReference>
<dbReference type="Pfam" id="PF14492">
    <property type="entry name" value="EFG_III"/>
    <property type="match status" value="1"/>
</dbReference>
<dbReference type="Proteomes" id="UP001516662">
    <property type="component" value="Unassembled WGS sequence"/>
</dbReference>
<comment type="subunit">
    <text evidence="3">Monomer.</text>
</comment>
<dbReference type="SMART" id="SM00838">
    <property type="entry name" value="EFG_C"/>
    <property type="match status" value="1"/>
</dbReference>
<dbReference type="InterPro" id="IPR035651">
    <property type="entry name" value="BipA_V"/>
</dbReference>
<dbReference type="Gene3D" id="3.30.70.240">
    <property type="match status" value="1"/>
</dbReference>
<keyword evidence="3" id="KW-0694">RNA-binding</keyword>
<dbReference type="NCBIfam" id="TIGR01394">
    <property type="entry name" value="TypA_BipA"/>
    <property type="match status" value="1"/>
</dbReference>
<keyword evidence="3" id="KW-0820">tRNA-binding</keyword>
<dbReference type="SUPFAM" id="SSF50447">
    <property type="entry name" value="Translation proteins"/>
    <property type="match status" value="1"/>
</dbReference>
<dbReference type="InterPro" id="IPR047041">
    <property type="entry name" value="BipA_GTP-bd_dom"/>
</dbReference>
<dbReference type="CDD" id="cd03710">
    <property type="entry name" value="BipA_TypA_C"/>
    <property type="match status" value="1"/>
</dbReference>
<dbReference type="RefSeq" id="WP_193536936.1">
    <property type="nucleotide sequence ID" value="NZ_JADCLJ010000020.1"/>
</dbReference>
<dbReference type="InterPro" id="IPR000795">
    <property type="entry name" value="T_Tr_GTP-bd_dom"/>
</dbReference>
<dbReference type="InterPro" id="IPR047043">
    <property type="entry name" value="BipA_III"/>
</dbReference>
<dbReference type="CDD" id="cd03691">
    <property type="entry name" value="BipA_TypA_II"/>
    <property type="match status" value="1"/>
</dbReference>
<keyword evidence="3" id="KW-0378">Hydrolase</keyword>
<keyword evidence="3" id="KW-0690">Ribosome biogenesis</keyword>
<dbReference type="InterPro" id="IPR000640">
    <property type="entry name" value="EFG_V-like"/>
</dbReference>
<dbReference type="InterPro" id="IPR042116">
    <property type="entry name" value="TypA/BipA_C"/>
</dbReference>
<dbReference type="InterPro" id="IPR027417">
    <property type="entry name" value="P-loop_NTPase"/>
</dbReference>
<evidence type="ECO:0000313" key="6">
    <source>
        <dbReference type="Proteomes" id="UP001516662"/>
    </source>
</evidence>
<keyword evidence="3" id="KW-0699">rRNA-binding</keyword>
<reference evidence="5 6" key="1">
    <citation type="submission" date="2020-10" db="EMBL/GenBank/DDBJ databases">
        <title>Bacillus sp. HD4P25, an endophyte from a halophyte.</title>
        <authorList>
            <person name="Sun J.-Q."/>
        </authorList>
    </citation>
    <scope>NUCLEOTIDE SEQUENCE [LARGE SCALE GENOMIC DNA]</scope>
    <source>
        <strain evidence="5 6">YIM 93174</strain>
    </source>
</reference>
<dbReference type="InterPro" id="IPR047042">
    <property type="entry name" value="BipA_II"/>
</dbReference>
<sequence>MNIRNDIRNIAIIAHVDHGKTTLVDKLLHQSGTFRTNEQVEERAMDSNAIERERGITILAKNTAINYKDKRINIMDTPGHADFGGEVERIMKMVDGVLLVVDAYEGCMPQTRFVLKKALEQKLTPIVVVNKIDRDFARPAEVVDEVIDLFIELDATEEQLEFPVIYASAINGTASANPEKQDENMESLFEAILEHIPAPVDNSDEPLQFQVALLDYNDYLGRIGIGRVFRGTMKVGEQVALMKLDGSVKQFRVTKMFGFIGLKRIEIQEAKAGDLVAVSGMEDINVGETVCPVTHQDALPVLRIDEPTLQMTFLVNNSPFAGKEGKFVTARKIEERLRAQLETDVSLRVENTDSPDAWVVSGRGELHLSILIENMRREGFELQVSKPEVIVRVIDGVRSEPVERVQIDVPEEHTGSIMESIGARKGEMLDMINNGNGQVRLIFMVPARGLIGYTTEFLTLTRGFGIINHSFDSYQPMASGQVGGRRQGVLISMESGKASQYGIMGIEDRGTIFVEPGTDVYEGMIVGEHTRENDLTVNVVKVKQMTNMRSANKDQTTTMKKPRLMSLEESLEYLNDDEYCEITPESIRLRKKILDKNERERVTKKKKLAEAAK</sequence>
<dbReference type="Pfam" id="PF00679">
    <property type="entry name" value="EFG_C"/>
    <property type="match status" value="1"/>
</dbReference>
<keyword evidence="2 3" id="KW-0342">GTP-binding</keyword>